<proteinExistence type="evidence at transcript level"/>
<evidence type="ECO:0000313" key="15">
    <source>
        <dbReference type="EMBL" id="ABK23960.1"/>
    </source>
</evidence>
<dbReference type="PANTHER" id="PTHR19957">
    <property type="entry name" value="SYNTAXIN"/>
    <property type="match status" value="1"/>
</dbReference>
<dbReference type="CDD" id="cd15845">
    <property type="entry name" value="SNARE_syntaxin16"/>
    <property type="match status" value="1"/>
</dbReference>
<dbReference type="GO" id="GO:0006886">
    <property type="term" value="P:intracellular protein transport"/>
    <property type="evidence" value="ECO:0007669"/>
    <property type="project" value="InterPro"/>
</dbReference>
<feature type="domain" description="T-SNARE coiled-coil homology" evidence="14">
    <location>
        <begin position="229"/>
        <end position="291"/>
    </location>
</feature>
<dbReference type="PROSITE" id="PS50192">
    <property type="entry name" value="T_SNARE"/>
    <property type="match status" value="1"/>
</dbReference>
<keyword evidence="6 13" id="KW-1133">Transmembrane helix</keyword>
<evidence type="ECO:0000256" key="10">
    <source>
        <dbReference type="ARBA" id="ARBA00037801"/>
    </source>
</evidence>
<dbReference type="GO" id="GO:0098629">
    <property type="term" value="P:trans-Golgi network membrane organization"/>
    <property type="evidence" value="ECO:0007669"/>
    <property type="project" value="UniProtKB-ARBA"/>
</dbReference>
<evidence type="ECO:0000256" key="2">
    <source>
        <dbReference type="ARBA" id="ARBA00022448"/>
    </source>
</evidence>
<dbReference type="InterPro" id="IPR006011">
    <property type="entry name" value="Syntaxin_N"/>
</dbReference>
<evidence type="ECO:0000256" key="3">
    <source>
        <dbReference type="ARBA" id="ARBA00022692"/>
    </source>
</evidence>
<sequence>MATRNRTLLFRKYRDALRDVRKPSSSSSEPSTSGHGGSGPVIELSNSPFMHHRGYAQLSTDDTDTHREDAVTIGLPPAWVDISEEIATNMQRARSKISTLVKTYAKALMPTFGDTISDQHAIEELTQEITHLLKRSEQMLQKLSGHGLSEDASVQKNVQRSLATDLQSLSMEFRKQQKAYLQRLQQLQDGPDGVDIGIDLNGQKSRHDEDDFFDLGFSEQQLARMKKSEALTAEREREILQIVESVNELQQIMKDLSSLVIDQGTIVDRIDYNVQNVAASVDEGVKQLQKAERTQREGGMVMCATVLIFMCLFMIFVLIIKEIFV</sequence>
<evidence type="ECO:0000256" key="6">
    <source>
        <dbReference type="ARBA" id="ARBA00022989"/>
    </source>
</evidence>
<dbReference type="InterPro" id="IPR010989">
    <property type="entry name" value="SNARE"/>
</dbReference>
<keyword evidence="3 13" id="KW-0812">Transmembrane</keyword>
<keyword evidence="7" id="KW-0333">Golgi apparatus</keyword>
<dbReference type="FunFam" id="1.20.58.70:FF:000010">
    <property type="entry name" value="Syntaxin-43"/>
    <property type="match status" value="1"/>
</dbReference>
<dbReference type="GO" id="GO:0048278">
    <property type="term" value="P:vesicle docking"/>
    <property type="evidence" value="ECO:0007669"/>
    <property type="project" value="TreeGrafter"/>
</dbReference>
<evidence type="ECO:0000256" key="7">
    <source>
        <dbReference type="ARBA" id="ARBA00023034"/>
    </source>
</evidence>
<keyword evidence="4" id="KW-0611">Plant defense</keyword>
<dbReference type="Pfam" id="PF05739">
    <property type="entry name" value="SNARE"/>
    <property type="match status" value="1"/>
</dbReference>
<dbReference type="GO" id="GO:0006896">
    <property type="term" value="P:Golgi to vacuole transport"/>
    <property type="evidence" value="ECO:0007669"/>
    <property type="project" value="UniProtKB-ARBA"/>
</dbReference>
<dbReference type="GO" id="GO:0009863">
    <property type="term" value="P:salicylic acid mediated signaling pathway"/>
    <property type="evidence" value="ECO:0007669"/>
    <property type="project" value="UniProtKB-ARBA"/>
</dbReference>
<dbReference type="PROSITE" id="PS00914">
    <property type="entry name" value="SYNTAXIN"/>
    <property type="match status" value="1"/>
</dbReference>
<reference evidence="15" key="1">
    <citation type="journal article" date="2008" name="BMC Genomics">
        <title>A conifer genomics resource of 200,000 spruce (Picea spp.) ESTs and 6,464 high-quality, sequence-finished full-length cDNAs for Sitka spruce (Picea sitchensis).</title>
        <authorList>
            <person name="Ralph S.G."/>
            <person name="Chun H.J."/>
            <person name="Kolosova N."/>
            <person name="Cooper D."/>
            <person name="Oddy C."/>
            <person name="Ritland C.E."/>
            <person name="Kirkpatrick R."/>
            <person name="Moore R."/>
            <person name="Barber S."/>
            <person name="Holt R.A."/>
            <person name="Jones S.J."/>
            <person name="Marra M.A."/>
            <person name="Douglas C.J."/>
            <person name="Ritland K."/>
            <person name="Bohlmann J."/>
        </authorList>
    </citation>
    <scope>NUCLEOTIDE SEQUENCE</scope>
    <source>
        <tissue evidence="15">Green portion of the leader tissue</tissue>
    </source>
</reference>
<dbReference type="GO" id="GO:0005484">
    <property type="term" value="F:SNAP receptor activity"/>
    <property type="evidence" value="ECO:0007669"/>
    <property type="project" value="InterPro"/>
</dbReference>
<dbReference type="GO" id="GO:0005802">
    <property type="term" value="C:trans-Golgi network"/>
    <property type="evidence" value="ECO:0007669"/>
    <property type="project" value="UniProtKB-ARBA"/>
</dbReference>
<dbReference type="EMBL" id="EF084648">
    <property type="protein sequence ID" value="ABK23960.1"/>
    <property type="molecule type" value="mRNA"/>
</dbReference>
<organism evidence="15">
    <name type="scientific">Picea sitchensis</name>
    <name type="common">Sitka spruce</name>
    <name type="synonym">Pinus sitchensis</name>
    <dbReference type="NCBI Taxonomy" id="3332"/>
    <lineage>
        <taxon>Eukaryota</taxon>
        <taxon>Viridiplantae</taxon>
        <taxon>Streptophyta</taxon>
        <taxon>Embryophyta</taxon>
        <taxon>Tracheophyta</taxon>
        <taxon>Spermatophyta</taxon>
        <taxon>Pinopsida</taxon>
        <taxon>Pinidae</taxon>
        <taxon>Conifers I</taxon>
        <taxon>Pinales</taxon>
        <taxon>Pinaceae</taxon>
        <taxon>Picea</taxon>
    </lineage>
</organism>
<dbReference type="Pfam" id="PF14523">
    <property type="entry name" value="Syntaxin_2"/>
    <property type="match status" value="1"/>
</dbReference>
<dbReference type="InterPro" id="IPR000727">
    <property type="entry name" value="T_SNARE_dom"/>
</dbReference>
<dbReference type="GO" id="GO:0031201">
    <property type="term" value="C:SNARE complex"/>
    <property type="evidence" value="ECO:0007669"/>
    <property type="project" value="TreeGrafter"/>
</dbReference>
<dbReference type="OMA" id="DFRRCHA"/>
<evidence type="ECO:0000256" key="11">
    <source>
        <dbReference type="RuleBase" id="RU003858"/>
    </source>
</evidence>
<evidence type="ECO:0000256" key="12">
    <source>
        <dbReference type="SAM" id="MobiDB-lite"/>
    </source>
</evidence>
<name>A9NTJ9_PICSI</name>
<keyword evidence="8" id="KW-0175">Coiled coil</keyword>
<feature type="region of interest" description="Disordered" evidence="12">
    <location>
        <begin position="19"/>
        <end position="46"/>
    </location>
</feature>
<comment type="subcellular location">
    <subcellularLocation>
        <location evidence="10">Golgi apparatus</location>
        <location evidence="10">trans-Golgi network membrane</location>
        <topology evidence="10">Single-pass type IV membrane protein</topology>
    </subcellularLocation>
</comment>
<keyword evidence="2" id="KW-0813">Transport</keyword>
<dbReference type="SUPFAM" id="SSF47661">
    <property type="entry name" value="t-snare proteins"/>
    <property type="match status" value="1"/>
</dbReference>
<dbReference type="InterPro" id="IPR006012">
    <property type="entry name" value="Syntaxin/epimorphin_CS"/>
</dbReference>
<accession>A9NTJ9</accession>
<dbReference type="SMART" id="SM00503">
    <property type="entry name" value="SynN"/>
    <property type="match status" value="1"/>
</dbReference>
<dbReference type="GO" id="GO:0000149">
    <property type="term" value="F:SNARE binding"/>
    <property type="evidence" value="ECO:0007669"/>
    <property type="project" value="TreeGrafter"/>
</dbReference>
<dbReference type="GO" id="GO:0006906">
    <property type="term" value="P:vesicle fusion"/>
    <property type="evidence" value="ECO:0007669"/>
    <property type="project" value="UniProtKB-ARBA"/>
</dbReference>
<dbReference type="PANTHER" id="PTHR19957:SF83">
    <property type="entry name" value="SYNTAXIN-16"/>
    <property type="match status" value="1"/>
</dbReference>
<keyword evidence="9 13" id="KW-0472">Membrane</keyword>
<dbReference type="InterPro" id="IPR045242">
    <property type="entry name" value="Syntaxin"/>
</dbReference>
<evidence type="ECO:0000256" key="8">
    <source>
        <dbReference type="ARBA" id="ARBA00023054"/>
    </source>
</evidence>
<evidence type="ECO:0000259" key="14">
    <source>
        <dbReference type="PROSITE" id="PS50192"/>
    </source>
</evidence>
<dbReference type="GO" id="GO:0009658">
    <property type="term" value="P:chloroplast organization"/>
    <property type="evidence" value="ECO:0007669"/>
    <property type="project" value="UniProtKB-ARBA"/>
</dbReference>
<dbReference type="Gene3D" id="1.20.58.70">
    <property type="match status" value="1"/>
</dbReference>
<dbReference type="AlphaFoldDB" id="A9NTJ9"/>
<keyword evidence="5" id="KW-0653">Protein transport</keyword>
<comment type="similarity">
    <text evidence="1 11">Belongs to the syntaxin family.</text>
</comment>
<dbReference type="SMART" id="SM00397">
    <property type="entry name" value="t_SNARE"/>
    <property type="match status" value="1"/>
</dbReference>
<dbReference type="GO" id="GO:0050832">
    <property type="term" value="P:defense response to fungus"/>
    <property type="evidence" value="ECO:0007669"/>
    <property type="project" value="UniProtKB-ARBA"/>
</dbReference>
<evidence type="ECO:0000256" key="9">
    <source>
        <dbReference type="ARBA" id="ARBA00023136"/>
    </source>
</evidence>
<feature type="compositionally biased region" description="Low complexity" evidence="12">
    <location>
        <begin position="23"/>
        <end position="33"/>
    </location>
</feature>
<evidence type="ECO:0000256" key="1">
    <source>
        <dbReference type="ARBA" id="ARBA00009063"/>
    </source>
</evidence>
<evidence type="ECO:0000256" key="5">
    <source>
        <dbReference type="ARBA" id="ARBA00022927"/>
    </source>
</evidence>
<feature type="transmembrane region" description="Helical" evidence="13">
    <location>
        <begin position="299"/>
        <end position="320"/>
    </location>
</feature>
<evidence type="ECO:0000256" key="13">
    <source>
        <dbReference type="SAM" id="Phobius"/>
    </source>
</evidence>
<evidence type="ECO:0000256" key="4">
    <source>
        <dbReference type="ARBA" id="ARBA00022821"/>
    </source>
</evidence>
<protein>
    <recommendedName>
        <fullName evidence="14">t-SNARE coiled-coil homology domain-containing protein</fullName>
    </recommendedName>
</protein>
<dbReference type="GO" id="GO:0007030">
    <property type="term" value="P:Golgi organization"/>
    <property type="evidence" value="ECO:0007669"/>
    <property type="project" value="UniProtKB-ARBA"/>
</dbReference>
<dbReference type="GO" id="GO:0043001">
    <property type="term" value="P:Golgi to plasma membrane protein transport"/>
    <property type="evidence" value="ECO:0007669"/>
    <property type="project" value="UniProtKB-ARBA"/>
</dbReference>